<feature type="region of interest" description="Disordered" evidence="1">
    <location>
        <begin position="1"/>
        <end position="49"/>
    </location>
</feature>
<dbReference type="AlphaFoldDB" id="A0AAV0UJP6"/>
<sequence length="501" mass="54066">MTFCAGREDDSHSSRSASGWPEDGWRAPVVADEEGHWAQVGNRRGKDDAAMRDMFAKQLTDVSRVSVESLSWDLPGHESSGDDDDDDGSSAFVLPTASVSPTAEADPLHWDLISPCSETSSSRSRVSSPLTHVLRSSRGSELKGSEHESEGTHAMMKASAQELVAEEELEELEEHEQERGYDVQVEEEEGATADDSTTCWVPDVCSVLSSAAVTPAPVNPFAGHPSAALAETRDQSTHEVRSTCDEATRLRRPSLLPRVPIAAPWRRPKARTCSGAGSAAMALAAVKARARSVSRAGRHPVTVKDDEDDGDFSSDDEGYRPALPRRSVDEMEPSQADQRRRAASTGFARRRLSVNVSMKPAMVAKHLQDAVDKLNSQLHLLRSGSSASTAMSEESYLESPAYQEVMASPTRASSIRLDAATPVRLISAANACSAESDPQQSTRQQKLRAGVFKAAGLLNVVSAEAARKLKSRGFRGRQKAASETEEEDSEFSSPYSGTLDI</sequence>
<accession>A0AAV0UJP6</accession>
<comment type="caution">
    <text evidence="2">The sequence shown here is derived from an EMBL/GenBank/DDBJ whole genome shotgun (WGS) entry which is preliminary data.</text>
</comment>
<organism evidence="2 3">
    <name type="scientific">Hyaloperonospora brassicae</name>
    <name type="common">Brassica downy mildew</name>
    <name type="synonym">Peronospora brassicae</name>
    <dbReference type="NCBI Taxonomy" id="162125"/>
    <lineage>
        <taxon>Eukaryota</taxon>
        <taxon>Sar</taxon>
        <taxon>Stramenopiles</taxon>
        <taxon>Oomycota</taxon>
        <taxon>Peronosporomycetes</taxon>
        <taxon>Peronosporales</taxon>
        <taxon>Peronosporaceae</taxon>
        <taxon>Hyaloperonospora</taxon>
    </lineage>
</organism>
<gene>
    <name evidence="2" type="ORF">HBR001_LOCUS6596</name>
</gene>
<feature type="compositionally biased region" description="Basic and acidic residues" evidence="1">
    <location>
        <begin position="138"/>
        <end position="151"/>
    </location>
</feature>
<feature type="region of interest" description="Disordered" evidence="1">
    <location>
        <begin position="117"/>
        <end position="153"/>
    </location>
</feature>
<feature type="region of interest" description="Disordered" evidence="1">
    <location>
        <begin position="470"/>
        <end position="501"/>
    </location>
</feature>
<feature type="compositionally biased region" description="Low complexity" evidence="1">
    <location>
        <begin position="117"/>
        <end position="128"/>
    </location>
</feature>
<dbReference type="Proteomes" id="UP001162031">
    <property type="component" value="Unassembled WGS sequence"/>
</dbReference>
<protein>
    <submittedName>
        <fullName evidence="2">Uncharacterized protein</fullName>
    </submittedName>
</protein>
<evidence type="ECO:0000313" key="2">
    <source>
        <dbReference type="EMBL" id="CAI5735760.1"/>
    </source>
</evidence>
<evidence type="ECO:0000313" key="3">
    <source>
        <dbReference type="Proteomes" id="UP001162031"/>
    </source>
</evidence>
<feature type="compositionally biased region" description="Acidic residues" evidence="1">
    <location>
        <begin position="305"/>
        <end position="316"/>
    </location>
</feature>
<keyword evidence="3" id="KW-1185">Reference proteome</keyword>
<proteinExistence type="predicted"/>
<feature type="region of interest" description="Disordered" evidence="1">
    <location>
        <begin position="290"/>
        <end position="346"/>
    </location>
</feature>
<evidence type="ECO:0000256" key="1">
    <source>
        <dbReference type="SAM" id="MobiDB-lite"/>
    </source>
</evidence>
<feature type="region of interest" description="Disordered" evidence="1">
    <location>
        <begin position="72"/>
        <end position="105"/>
    </location>
</feature>
<name>A0AAV0UJP6_HYABA</name>
<reference evidence="2" key="1">
    <citation type="submission" date="2022-12" db="EMBL/GenBank/DDBJ databases">
        <authorList>
            <person name="Webb A."/>
        </authorList>
    </citation>
    <scope>NUCLEOTIDE SEQUENCE</scope>
    <source>
        <strain evidence="2">Hp1</strain>
    </source>
</reference>
<feature type="compositionally biased region" description="Basic and acidic residues" evidence="1">
    <location>
        <begin position="1"/>
        <end position="13"/>
    </location>
</feature>
<dbReference type="EMBL" id="CANTFL010001287">
    <property type="protein sequence ID" value="CAI5735760.1"/>
    <property type="molecule type" value="Genomic_DNA"/>
</dbReference>